<dbReference type="Proteomes" id="UP000814243">
    <property type="component" value="Unassembled WGS sequence"/>
</dbReference>
<gene>
    <name evidence="2" type="ORF">HF086_008085</name>
</gene>
<name>A0A922MP02_SPOEX</name>
<proteinExistence type="predicted"/>
<accession>A0A922MP02</accession>
<keyword evidence="1" id="KW-0732">Signal</keyword>
<protein>
    <submittedName>
        <fullName evidence="2">Uncharacterized protein</fullName>
    </submittedName>
</protein>
<comment type="caution">
    <text evidence="2">The sequence shown here is derived from an EMBL/GenBank/DDBJ whole genome shotgun (WGS) entry which is preliminary data.</text>
</comment>
<organism evidence="2 3">
    <name type="scientific">Spodoptera exigua</name>
    <name type="common">Beet armyworm</name>
    <name type="synonym">Noctua fulgens</name>
    <dbReference type="NCBI Taxonomy" id="7107"/>
    <lineage>
        <taxon>Eukaryota</taxon>
        <taxon>Metazoa</taxon>
        <taxon>Ecdysozoa</taxon>
        <taxon>Arthropoda</taxon>
        <taxon>Hexapoda</taxon>
        <taxon>Insecta</taxon>
        <taxon>Pterygota</taxon>
        <taxon>Neoptera</taxon>
        <taxon>Endopterygota</taxon>
        <taxon>Lepidoptera</taxon>
        <taxon>Glossata</taxon>
        <taxon>Ditrysia</taxon>
        <taxon>Noctuoidea</taxon>
        <taxon>Noctuidae</taxon>
        <taxon>Amphipyrinae</taxon>
        <taxon>Spodoptera</taxon>
    </lineage>
</organism>
<feature type="signal peptide" evidence="1">
    <location>
        <begin position="1"/>
        <end position="17"/>
    </location>
</feature>
<evidence type="ECO:0000313" key="2">
    <source>
        <dbReference type="EMBL" id="KAH9639990.1"/>
    </source>
</evidence>
<reference evidence="2" key="1">
    <citation type="journal article" date="2021" name="G3 (Bethesda)">
        <title>Genome and transcriptome analysis of the beet armyworm Spodoptera exigua reveals targets for pest control. .</title>
        <authorList>
            <person name="Simon S."/>
            <person name="Breeschoten T."/>
            <person name="Jansen H.J."/>
            <person name="Dirks R.P."/>
            <person name="Schranz M.E."/>
            <person name="Ros V.I.D."/>
        </authorList>
    </citation>
    <scope>NUCLEOTIDE SEQUENCE</scope>
    <source>
        <strain evidence="2">TB_SE_WUR_2020</strain>
    </source>
</reference>
<sequence>MLRLSLLVIFLTHRIRTAHVTDTPFSNRFDKLYQKLDKLTAAPDRYSEPSPEDKLYEKLDRLNAIRLSPEREELSDEDEELLSAMKVWGGLSAEQMDGVVKDLQMMKEERREEAGDQEYAEPSWDEEVGFLWQVFLAFC</sequence>
<evidence type="ECO:0000256" key="1">
    <source>
        <dbReference type="SAM" id="SignalP"/>
    </source>
</evidence>
<dbReference type="AlphaFoldDB" id="A0A922MP02"/>
<dbReference type="EMBL" id="JACEFF010000297">
    <property type="protein sequence ID" value="KAH9639990.1"/>
    <property type="molecule type" value="Genomic_DNA"/>
</dbReference>
<evidence type="ECO:0000313" key="3">
    <source>
        <dbReference type="Proteomes" id="UP000814243"/>
    </source>
</evidence>
<feature type="chain" id="PRO_5037826486" evidence="1">
    <location>
        <begin position="18"/>
        <end position="139"/>
    </location>
</feature>